<sequence length="329" mass="37404">MAWVNPGFDPVGYESRVSMEEKKINNKNYDVITYKNGKQFAFTELQGNYGYYEVKKNKFNGNFYWVRDGNLTITGQAKNNKLDGTLTEYEPGTGQIKREINYKNNLEHGQEKNFENGKLKSTTDWVKGLKTGSHITYDKDGKVLSNDKYIANTPATDEEYKKWEKSKPKAKAEEELDRFEKWISKPSTMMKGISALFVIVTIVAAPLTAGLLVVGGLGIYDFLKQRTQAIQKENDFPEKELNFSRKDLNEMKEELKHDLRNQISKSKEGATKAFNNEPTVAKESAKKEAKNAKATDAFNTKNIENAKQEVKKTASMDAVKQSILQGFKK</sequence>
<evidence type="ECO:0000313" key="3">
    <source>
        <dbReference type="EMBL" id="SBO46255.1"/>
    </source>
</evidence>
<dbReference type="Gene3D" id="2.20.110.10">
    <property type="entry name" value="Histone H3 K4-specific methyltransferase SET7/9 N-terminal domain"/>
    <property type="match status" value="1"/>
</dbReference>
<feature type="region of interest" description="Disordered" evidence="1">
    <location>
        <begin position="266"/>
        <end position="303"/>
    </location>
</feature>
<feature type="compositionally biased region" description="Basic and acidic residues" evidence="1">
    <location>
        <begin position="283"/>
        <end position="293"/>
    </location>
</feature>
<evidence type="ECO:0008006" key="5">
    <source>
        <dbReference type="Google" id="ProtNLM"/>
    </source>
</evidence>
<evidence type="ECO:0000313" key="4">
    <source>
        <dbReference type="Proteomes" id="UP000233776"/>
    </source>
</evidence>
<keyword evidence="2" id="KW-0812">Transmembrane</keyword>
<name>A0A2N8U2R5_MYCBV</name>
<accession>A0A2N8U2R5</accession>
<dbReference type="AlphaFoldDB" id="A0A2N8U2R5"/>
<dbReference type="RefSeq" id="WP_075271026.1">
    <property type="nucleotide sequence ID" value="NZ_CP022589.1"/>
</dbReference>
<evidence type="ECO:0000256" key="1">
    <source>
        <dbReference type="SAM" id="MobiDB-lite"/>
    </source>
</evidence>
<reference evidence="3 4" key="1">
    <citation type="submission" date="2016-06" db="EMBL/GenBank/DDBJ databases">
        <authorList>
            <person name="Kjaerup R.B."/>
            <person name="Dalgaard T.S."/>
            <person name="Juul-Madsen H.R."/>
        </authorList>
    </citation>
    <scope>NUCLEOTIDE SEQUENCE [LARGE SCALE GENOMIC DNA]</scope>
    <source>
        <strain evidence="3">JF4278</strain>
    </source>
</reference>
<keyword evidence="2" id="KW-0472">Membrane</keyword>
<organism evidence="3 4">
    <name type="scientific">Mycoplasmopsis bovis</name>
    <name type="common">Mycoplasma bovis</name>
    <dbReference type="NCBI Taxonomy" id="28903"/>
    <lineage>
        <taxon>Bacteria</taxon>
        <taxon>Bacillati</taxon>
        <taxon>Mycoplasmatota</taxon>
        <taxon>Mycoplasmoidales</taxon>
        <taxon>Metamycoplasmataceae</taxon>
        <taxon>Mycoplasmopsis</taxon>
    </lineage>
</organism>
<gene>
    <name evidence="3" type="ORF">MBOVJF4278_00483</name>
</gene>
<feature type="transmembrane region" description="Helical" evidence="2">
    <location>
        <begin position="195"/>
        <end position="223"/>
    </location>
</feature>
<dbReference type="EMBL" id="LT578453">
    <property type="protein sequence ID" value="SBO46255.1"/>
    <property type="molecule type" value="Genomic_DNA"/>
</dbReference>
<dbReference type="SUPFAM" id="SSF82185">
    <property type="entry name" value="Histone H3 K4-specific methyltransferase SET7/9 N-terminal domain"/>
    <property type="match status" value="1"/>
</dbReference>
<proteinExistence type="predicted"/>
<protein>
    <recommendedName>
        <fullName evidence="5">Toxin-antitoxin system YwqK family antitoxin</fullName>
    </recommendedName>
</protein>
<dbReference type="Proteomes" id="UP000233776">
    <property type="component" value="Chromosome I"/>
</dbReference>
<keyword evidence="2" id="KW-1133">Transmembrane helix</keyword>
<evidence type="ECO:0000256" key="2">
    <source>
        <dbReference type="SAM" id="Phobius"/>
    </source>
</evidence>